<feature type="region of interest" description="Disordered" evidence="1">
    <location>
        <begin position="96"/>
        <end position="119"/>
    </location>
</feature>
<dbReference type="AlphaFoldDB" id="A0A7J5XAU7"/>
<sequence>MLHIIHLTLRQVSWIYVHHQAALQQDGERRRVAGTGHTAQGVVRQLLLQVERGNEVLVEPAPVGDQLQYLALPEEGVFTLLLAPAAGTAIRGTDLLSQSSSLDPPPDDVGEGRSDGDVTEEVTLRNTNTSRPLSFRHTLPTASWEGKRERDMSKLSSFFDPPTAVLGQPLNGLQPQPAGQILAAAHRPHSSPNAAAAPAIPQRTHSAQLQHRLSSVASSAGIPHTGAGKQGTLADTTLRVRVRVRCYTL</sequence>
<keyword evidence="3" id="KW-1185">Reference proteome</keyword>
<gene>
    <name evidence="2" type="ORF">F7725_024983</name>
</gene>
<organism evidence="2 3">
    <name type="scientific">Dissostichus mawsoni</name>
    <name type="common">Antarctic cod</name>
    <dbReference type="NCBI Taxonomy" id="36200"/>
    <lineage>
        <taxon>Eukaryota</taxon>
        <taxon>Metazoa</taxon>
        <taxon>Chordata</taxon>
        <taxon>Craniata</taxon>
        <taxon>Vertebrata</taxon>
        <taxon>Euteleostomi</taxon>
        <taxon>Actinopterygii</taxon>
        <taxon>Neopterygii</taxon>
        <taxon>Teleostei</taxon>
        <taxon>Neoteleostei</taxon>
        <taxon>Acanthomorphata</taxon>
        <taxon>Eupercaria</taxon>
        <taxon>Perciformes</taxon>
        <taxon>Notothenioidei</taxon>
        <taxon>Nototheniidae</taxon>
        <taxon>Dissostichus</taxon>
    </lineage>
</organism>
<name>A0A7J5XAU7_DISMA</name>
<reference evidence="2 3" key="1">
    <citation type="submission" date="2020-03" db="EMBL/GenBank/DDBJ databases">
        <title>Dissostichus mawsoni Genome sequencing and assembly.</title>
        <authorList>
            <person name="Park H."/>
        </authorList>
    </citation>
    <scope>NUCLEOTIDE SEQUENCE [LARGE SCALE GENOMIC DNA]</scope>
    <source>
        <strain evidence="2">DM0001</strain>
        <tissue evidence="2">Muscle</tissue>
    </source>
</reference>
<evidence type="ECO:0000256" key="1">
    <source>
        <dbReference type="SAM" id="MobiDB-lite"/>
    </source>
</evidence>
<evidence type="ECO:0000313" key="2">
    <source>
        <dbReference type="EMBL" id="KAF3833779.1"/>
    </source>
</evidence>
<dbReference type="Proteomes" id="UP000518266">
    <property type="component" value="Unassembled WGS sequence"/>
</dbReference>
<dbReference type="EMBL" id="JAAKFY010000026">
    <property type="protein sequence ID" value="KAF3833779.1"/>
    <property type="molecule type" value="Genomic_DNA"/>
</dbReference>
<protein>
    <submittedName>
        <fullName evidence="2">Uncharacterized protein</fullName>
    </submittedName>
</protein>
<proteinExistence type="predicted"/>
<dbReference type="OrthoDB" id="10640552at2759"/>
<accession>A0A7J5XAU7</accession>
<comment type="caution">
    <text evidence="2">The sequence shown here is derived from an EMBL/GenBank/DDBJ whole genome shotgun (WGS) entry which is preliminary data.</text>
</comment>
<evidence type="ECO:0000313" key="3">
    <source>
        <dbReference type="Proteomes" id="UP000518266"/>
    </source>
</evidence>